<dbReference type="InterPro" id="IPR005467">
    <property type="entry name" value="His_kinase_dom"/>
</dbReference>
<dbReference type="PATRIC" id="fig|889378.3.peg.2156"/>
<proteinExistence type="predicted"/>
<dbReference type="Gene3D" id="3.30.450.20">
    <property type="entry name" value="PAS domain"/>
    <property type="match status" value="2"/>
</dbReference>
<evidence type="ECO:0000256" key="4">
    <source>
        <dbReference type="ARBA" id="ARBA00022679"/>
    </source>
</evidence>
<dbReference type="KEGG" id="sfc:Spiaf_2180"/>
<reference evidence="15" key="1">
    <citation type="journal article" date="2013" name="Stand. Genomic Sci.">
        <title>Complete genome sequence of the halophilic bacterium Spirochaeta africana type strain (Z-7692(T)) from the alkaline Lake Magadi in the East African Rift.</title>
        <authorList>
            <person name="Liolos K."/>
            <person name="Abt B."/>
            <person name="Scheuner C."/>
            <person name="Teshima H."/>
            <person name="Held B."/>
            <person name="Lapidus A."/>
            <person name="Nolan M."/>
            <person name="Lucas S."/>
            <person name="Deshpande S."/>
            <person name="Cheng J.F."/>
            <person name="Tapia R."/>
            <person name="Goodwin L.A."/>
            <person name="Pitluck S."/>
            <person name="Pagani I."/>
            <person name="Ivanova N."/>
            <person name="Mavromatis K."/>
            <person name="Mikhailova N."/>
            <person name="Huntemann M."/>
            <person name="Pati A."/>
            <person name="Chen A."/>
            <person name="Palaniappan K."/>
            <person name="Land M."/>
            <person name="Rohde M."/>
            <person name="Tindall B.J."/>
            <person name="Detter J.C."/>
            <person name="Goker M."/>
            <person name="Bristow J."/>
            <person name="Eisen J.A."/>
            <person name="Markowitz V."/>
            <person name="Hugenholtz P."/>
            <person name="Woyke T."/>
            <person name="Klenk H.P."/>
            <person name="Kyrpides N.C."/>
        </authorList>
    </citation>
    <scope>NUCLEOTIDE SEQUENCE</scope>
    <source>
        <strain evidence="15">ATCC 700263 / DSM 8902 / Z-7692</strain>
    </source>
</reference>
<dbReference type="SMART" id="SM00091">
    <property type="entry name" value="PAS"/>
    <property type="match status" value="2"/>
</dbReference>
<dbReference type="eggNOG" id="COG2202">
    <property type="taxonomic scope" value="Bacteria"/>
</dbReference>
<dbReference type="CDD" id="cd00130">
    <property type="entry name" value="PAS"/>
    <property type="match status" value="2"/>
</dbReference>
<dbReference type="SMART" id="SM00387">
    <property type="entry name" value="HATPase_c"/>
    <property type="match status" value="1"/>
</dbReference>
<feature type="domain" description="Response regulatory" evidence="11">
    <location>
        <begin position="12"/>
        <end position="127"/>
    </location>
</feature>
<evidence type="ECO:0000256" key="9">
    <source>
        <dbReference type="PROSITE-ProRule" id="PRU00169"/>
    </source>
</evidence>
<dbReference type="eggNOG" id="COG5002">
    <property type="taxonomic scope" value="Bacteria"/>
</dbReference>
<dbReference type="Pfam" id="PF00072">
    <property type="entry name" value="Response_reg"/>
    <property type="match status" value="1"/>
</dbReference>
<protein>
    <recommendedName>
        <fullName evidence="2">histidine kinase</fullName>
        <ecNumber evidence="2">2.7.13.3</ecNumber>
    </recommendedName>
</protein>
<keyword evidence="5" id="KW-0547">Nucleotide-binding</keyword>
<dbReference type="InterPro" id="IPR001610">
    <property type="entry name" value="PAC"/>
</dbReference>
<dbReference type="EC" id="2.7.13.3" evidence="2"/>
<keyword evidence="15" id="KW-1185">Reference proteome</keyword>
<evidence type="ECO:0000313" key="15">
    <source>
        <dbReference type="Proteomes" id="UP000007383"/>
    </source>
</evidence>
<dbReference type="PROSITE" id="PS50112">
    <property type="entry name" value="PAS"/>
    <property type="match status" value="2"/>
</dbReference>
<dbReference type="eggNOG" id="COG3920">
    <property type="taxonomic scope" value="Bacteria"/>
</dbReference>
<dbReference type="EMBL" id="CP003282">
    <property type="protein sequence ID" value="AFG38216.1"/>
    <property type="molecule type" value="Genomic_DNA"/>
</dbReference>
<feature type="domain" description="Histidine kinase" evidence="10">
    <location>
        <begin position="412"/>
        <end position="607"/>
    </location>
</feature>
<dbReference type="eggNOG" id="COG0745">
    <property type="taxonomic scope" value="Bacteria"/>
</dbReference>
<dbReference type="InterPro" id="IPR035965">
    <property type="entry name" value="PAS-like_dom_sf"/>
</dbReference>
<evidence type="ECO:0000256" key="5">
    <source>
        <dbReference type="ARBA" id="ARBA00022741"/>
    </source>
</evidence>
<dbReference type="SMART" id="SM00448">
    <property type="entry name" value="REC"/>
    <property type="match status" value="1"/>
</dbReference>
<sequence>MKALSSALDGKTILLVEDEVILAQAQQSLLEKHGAVVLTACTGETAINTAADHPHIDLVLMDIQLGAGMDGTEAARQILAQRELPLIFVSSHTEPEVVERTEQITSYGYVVKGSSSTVLLAAIRMAFRLFATRQSQADAIRRLEHSQQLLRYIVENTRSAVAVHDTELHYIYVSRKYLEAFRVTEQQVIGKHHYEVFPDIPEKWREVHRRALAGEVLGATDDPFERLDGSIDWTTWECRPWYQYDGSIGGIVVYTEVVNERKQAELRLRASEENLRITLDSIGDGVIATDQHGCVQRMNPVAEQLCGMPIEQARNRPLEEVFRIISSVTREPSPNPVQRVLETGRIVGLANHTALLSHKGSEYHIADSAAPIRDADGSIVGVVLVFRDVTEEYEAAAERSRMLREREMLLKETHHRIKNNMSTVYNLLLLQADEQDDTDAGEVLQNAAGRVYSMMLLYDKLYRSERYAQVSFQDFLDPLVQEILEQFADSRRIQAEVHAEAVELTARQASSLGIILNELVTNSVKHAFEPYEHGRIRVSLVCSGQNARLQYSDNGRGLPSLDAVAQSDSFGMELVRMQAEQCGGQLTILDSSGSDSGAVFQVEFPLG</sequence>
<dbReference type="Pfam" id="PF02518">
    <property type="entry name" value="HATPase_c"/>
    <property type="match status" value="1"/>
</dbReference>
<dbReference type="InterPro" id="IPR011495">
    <property type="entry name" value="Sig_transdc_His_kin_sub2_dim/P"/>
</dbReference>
<dbReference type="InterPro" id="IPR000014">
    <property type="entry name" value="PAS"/>
</dbReference>
<dbReference type="OrthoDB" id="9767435at2"/>
<keyword evidence="7" id="KW-0067">ATP-binding</keyword>
<dbReference type="GO" id="GO:0004673">
    <property type="term" value="F:protein histidine kinase activity"/>
    <property type="evidence" value="ECO:0007669"/>
    <property type="project" value="UniProtKB-EC"/>
</dbReference>
<dbReference type="InterPro" id="IPR036890">
    <property type="entry name" value="HATPase_C_sf"/>
</dbReference>
<dbReference type="PROSITE" id="PS50113">
    <property type="entry name" value="PAC"/>
    <property type="match status" value="1"/>
</dbReference>
<dbReference type="SUPFAM" id="SSF55785">
    <property type="entry name" value="PYP-like sensor domain (PAS domain)"/>
    <property type="match status" value="2"/>
</dbReference>
<dbReference type="InterPro" id="IPR001789">
    <property type="entry name" value="Sig_transdc_resp-reg_receiver"/>
</dbReference>
<keyword evidence="6" id="KW-0418">Kinase</keyword>
<dbReference type="PANTHER" id="PTHR41523">
    <property type="entry name" value="TWO-COMPONENT SYSTEM SENSOR PROTEIN"/>
    <property type="match status" value="1"/>
</dbReference>
<feature type="modified residue" description="4-aspartylphosphate" evidence="9">
    <location>
        <position position="62"/>
    </location>
</feature>
<evidence type="ECO:0000256" key="7">
    <source>
        <dbReference type="ARBA" id="ARBA00022840"/>
    </source>
</evidence>
<evidence type="ECO:0000259" key="11">
    <source>
        <dbReference type="PROSITE" id="PS50110"/>
    </source>
</evidence>
<comment type="catalytic activity">
    <reaction evidence="1">
        <text>ATP + protein L-histidine = ADP + protein N-phospho-L-histidine.</text>
        <dbReference type="EC" id="2.7.13.3"/>
    </reaction>
</comment>
<dbReference type="AlphaFoldDB" id="H9UL23"/>
<name>H9UL23_SPIAZ</name>
<dbReference type="InterPro" id="IPR013656">
    <property type="entry name" value="PAS_4"/>
</dbReference>
<dbReference type="Pfam" id="PF08448">
    <property type="entry name" value="PAS_4"/>
    <property type="match status" value="2"/>
</dbReference>
<keyword evidence="4" id="KW-0808">Transferase</keyword>
<dbReference type="PROSITE" id="PS50109">
    <property type="entry name" value="HIS_KIN"/>
    <property type="match status" value="1"/>
</dbReference>
<keyword evidence="3 9" id="KW-0597">Phosphoprotein</keyword>
<dbReference type="SMART" id="SM00086">
    <property type="entry name" value="PAC"/>
    <property type="match status" value="1"/>
</dbReference>
<evidence type="ECO:0000259" key="10">
    <source>
        <dbReference type="PROSITE" id="PS50109"/>
    </source>
</evidence>
<dbReference type="RefSeq" id="WP_014456199.1">
    <property type="nucleotide sequence ID" value="NC_017098.1"/>
</dbReference>
<dbReference type="PANTHER" id="PTHR41523:SF8">
    <property type="entry name" value="ETHYLENE RESPONSE SENSOR PROTEIN"/>
    <property type="match status" value="1"/>
</dbReference>
<dbReference type="SUPFAM" id="SSF52172">
    <property type="entry name" value="CheY-like"/>
    <property type="match status" value="1"/>
</dbReference>
<dbReference type="GO" id="GO:0000160">
    <property type="term" value="P:phosphorelay signal transduction system"/>
    <property type="evidence" value="ECO:0007669"/>
    <property type="project" value="InterPro"/>
</dbReference>
<dbReference type="SUPFAM" id="SSF55874">
    <property type="entry name" value="ATPase domain of HSP90 chaperone/DNA topoisomerase II/histidine kinase"/>
    <property type="match status" value="1"/>
</dbReference>
<accession>H9UL23</accession>
<dbReference type="InterPro" id="IPR011006">
    <property type="entry name" value="CheY-like_superfamily"/>
</dbReference>
<evidence type="ECO:0000259" key="13">
    <source>
        <dbReference type="PROSITE" id="PS50113"/>
    </source>
</evidence>
<dbReference type="PROSITE" id="PS50110">
    <property type="entry name" value="RESPONSE_REGULATORY"/>
    <property type="match status" value="1"/>
</dbReference>
<dbReference type="HOGENOM" id="CLU_000445_114_57_12"/>
<evidence type="ECO:0000256" key="6">
    <source>
        <dbReference type="ARBA" id="ARBA00022777"/>
    </source>
</evidence>
<dbReference type="InterPro" id="IPR003594">
    <property type="entry name" value="HATPase_dom"/>
</dbReference>
<evidence type="ECO:0000256" key="2">
    <source>
        <dbReference type="ARBA" id="ARBA00012438"/>
    </source>
</evidence>
<evidence type="ECO:0000256" key="3">
    <source>
        <dbReference type="ARBA" id="ARBA00022553"/>
    </source>
</evidence>
<dbReference type="GO" id="GO:0005524">
    <property type="term" value="F:ATP binding"/>
    <property type="evidence" value="ECO:0007669"/>
    <property type="project" value="UniProtKB-KW"/>
</dbReference>
<evidence type="ECO:0000313" key="14">
    <source>
        <dbReference type="EMBL" id="AFG38216.1"/>
    </source>
</evidence>
<evidence type="ECO:0000259" key="12">
    <source>
        <dbReference type="PROSITE" id="PS50112"/>
    </source>
</evidence>
<feature type="domain" description="PAS" evidence="12">
    <location>
        <begin position="271"/>
        <end position="344"/>
    </location>
</feature>
<dbReference type="Pfam" id="PF07568">
    <property type="entry name" value="HisKA_2"/>
    <property type="match status" value="1"/>
</dbReference>
<feature type="domain" description="PAS" evidence="12">
    <location>
        <begin position="146"/>
        <end position="215"/>
    </location>
</feature>
<gene>
    <name evidence="14" type="ordered locus">Spiaf_2180</name>
</gene>
<dbReference type="InterPro" id="IPR000700">
    <property type="entry name" value="PAS-assoc_C"/>
</dbReference>
<organism evidence="14 15">
    <name type="scientific">Spirochaeta africana (strain ATCC 700263 / DSM 8902 / Z-7692)</name>
    <dbReference type="NCBI Taxonomy" id="889378"/>
    <lineage>
        <taxon>Bacteria</taxon>
        <taxon>Pseudomonadati</taxon>
        <taxon>Spirochaetota</taxon>
        <taxon>Spirochaetia</taxon>
        <taxon>Spirochaetales</taxon>
        <taxon>Spirochaetaceae</taxon>
        <taxon>Spirochaeta</taxon>
    </lineage>
</organism>
<dbReference type="STRING" id="889378.Spiaf_2180"/>
<dbReference type="Gene3D" id="3.40.50.2300">
    <property type="match status" value="1"/>
</dbReference>
<evidence type="ECO:0000256" key="1">
    <source>
        <dbReference type="ARBA" id="ARBA00000085"/>
    </source>
</evidence>
<dbReference type="Gene3D" id="3.30.565.10">
    <property type="entry name" value="Histidine kinase-like ATPase, C-terminal domain"/>
    <property type="match status" value="1"/>
</dbReference>
<feature type="domain" description="PAC" evidence="13">
    <location>
        <begin position="349"/>
        <end position="401"/>
    </location>
</feature>
<keyword evidence="8" id="KW-0843">Virulence</keyword>
<evidence type="ECO:0000256" key="8">
    <source>
        <dbReference type="ARBA" id="ARBA00023026"/>
    </source>
</evidence>
<dbReference type="NCBIfam" id="TIGR00229">
    <property type="entry name" value="sensory_box"/>
    <property type="match status" value="2"/>
</dbReference>
<dbReference type="Proteomes" id="UP000007383">
    <property type="component" value="Chromosome"/>
</dbReference>